<evidence type="ECO:0000313" key="10">
    <source>
        <dbReference type="Proteomes" id="UP000824250"/>
    </source>
</evidence>
<keyword evidence="5" id="KW-0720">Serine protease</keyword>
<dbReference type="InterPro" id="IPR040921">
    <property type="entry name" value="Peptidase_S66C"/>
</dbReference>
<dbReference type="GO" id="GO:0006508">
    <property type="term" value="P:proteolysis"/>
    <property type="evidence" value="ECO:0007669"/>
    <property type="project" value="UniProtKB-KW"/>
</dbReference>
<dbReference type="Pfam" id="PF02016">
    <property type="entry name" value="Peptidase_S66"/>
    <property type="match status" value="1"/>
</dbReference>
<dbReference type="AlphaFoldDB" id="A0A9D1A3I4"/>
<keyword evidence="4" id="KW-0378">Hydrolase</keyword>
<dbReference type="InterPro" id="IPR040449">
    <property type="entry name" value="Peptidase_S66_N"/>
</dbReference>
<dbReference type="SUPFAM" id="SSF52317">
    <property type="entry name" value="Class I glutamine amidotransferase-like"/>
    <property type="match status" value="1"/>
</dbReference>
<dbReference type="EMBL" id="DVGC01000012">
    <property type="protein sequence ID" value="HIR04865.1"/>
    <property type="molecule type" value="Genomic_DNA"/>
</dbReference>
<feature type="active site" description="Charge relay system" evidence="6">
    <location>
        <position position="213"/>
    </location>
</feature>
<evidence type="ECO:0000259" key="8">
    <source>
        <dbReference type="Pfam" id="PF17676"/>
    </source>
</evidence>
<reference evidence="9" key="2">
    <citation type="journal article" date="2021" name="PeerJ">
        <title>Extensive microbial diversity within the chicken gut microbiome revealed by metagenomics and culture.</title>
        <authorList>
            <person name="Gilroy R."/>
            <person name="Ravi A."/>
            <person name="Getino M."/>
            <person name="Pursley I."/>
            <person name="Horton D.L."/>
            <person name="Alikhan N.F."/>
            <person name="Baker D."/>
            <person name="Gharbi K."/>
            <person name="Hall N."/>
            <person name="Watson M."/>
            <person name="Adriaenssens E.M."/>
            <person name="Foster-Nyarko E."/>
            <person name="Jarju S."/>
            <person name="Secka A."/>
            <person name="Antonio M."/>
            <person name="Oren A."/>
            <person name="Chaudhuri R.R."/>
            <person name="La Ragione R."/>
            <person name="Hildebrand F."/>
            <person name="Pallen M.J."/>
        </authorList>
    </citation>
    <scope>NUCLEOTIDE SEQUENCE</scope>
    <source>
        <strain evidence="9">CHK180-2868</strain>
    </source>
</reference>
<proteinExistence type="inferred from homology"/>
<dbReference type="SUPFAM" id="SSF141986">
    <property type="entry name" value="LD-carboxypeptidase A C-terminal domain-like"/>
    <property type="match status" value="1"/>
</dbReference>
<evidence type="ECO:0000256" key="4">
    <source>
        <dbReference type="ARBA" id="ARBA00022801"/>
    </source>
</evidence>
<evidence type="ECO:0000256" key="1">
    <source>
        <dbReference type="ARBA" id="ARBA00010233"/>
    </source>
</evidence>
<dbReference type="Proteomes" id="UP000824250">
    <property type="component" value="Unassembled WGS sequence"/>
</dbReference>
<accession>A0A9D1A3I4</accession>
<evidence type="ECO:0000256" key="6">
    <source>
        <dbReference type="PIRSR" id="PIRSR028757-1"/>
    </source>
</evidence>
<comment type="caution">
    <text evidence="9">The sequence shown here is derived from an EMBL/GenBank/DDBJ whole genome shotgun (WGS) entry which is preliminary data.</text>
</comment>
<dbReference type="GO" id="GO:0008236">
    <property type="term" value="F:serine-type peptidase activity"/>
    <property type="evidence" value="ECO:0007669"/>
    <property type="project" value="UniProtKB-KW"/>
</dbReference>
<dbReference type="InterPro" id="IPR029062">
    <property type="entry name" value="Class_I_gatase-like"/>
</dbReference>
<protein>
    <submittedName>
        <fullName evidence="9">LD-carboxypeptidase</fullName>
    </submittedName>
</protein>
<feature type="active site" description="Nucleophile" evidence="6">
    <location>
        <position position="120"/>
    </location>
</feature>
<dbReference type="CDD" id="cd07062">
    <property type="entry name" value="Peptidase_S66_mccF_like"/>
    <property type="match status" value="1"/>
</dbReference>
<dbReference type="InterPro" id="IPR027461">
    <property type="entry name" value="Carboxypeptidase_A_C_sf"/>
</dbReference>
<dbReference type="InterPro" id="IPR003507">
    <property type="entry name" value="S66_fam"/>
</dbReference>
<evidence type="ECO:0000256" key="5">
    <source>
        <dbReference type="ARBA" id="ARBA00022825"/>
    </source>
</evidence>
<evidence type="ECO:0000259" key="7">
    <source>
        <dbReference type="Pfam" id="PF02016"/>
    </source>
</evidence>
<dbReference type="PANTHER" id="PTHR30237">
    <property type="entry name" value="MURAMOYLTETRAPEPTIDE CARBOXYPEPTIDASE"/>
    <property type="match status" value="1"/>
</dbReference>
<keyword evidence="2" id="KW-0121">Carboxypeptidase</keyword>
<reference evidence="9" key="1">
    <citation type="submission" date="2020-10" db="EMBL/GenBank/DDBJ databases">
        <authorList>
            <person name="Gilroy R."/>
        </authorList>
    </citation>
    <scope>NUCLEOTIDE SEQUENCE</scope>
    <source>
        <strain evidence="9">CHK180-2868</strain>
    </source>
</reference>
<feature type="active site" description="Charge relay system" evidence="6">
    <location>
        <position position="280"/>
    </location>
</feature>
<dbReference type="GO" id="GO:0004180">
    <property type="term" value="F:carboxypeptidase activity"/>
    <property type="evidence" value="ECO:0007669"/>
    <property type="project" value="UniProtKB-KW"/>
</dbReference>
<comment type="similarity">
    <text evidence="1">Belongs to the peptidase S66 family.</text>
</comment>
<name>A0A9D1A3I4_9FIRM</name>
<gene>
    <name evidence="9" type="ORF">IAB28_02725</name>
</gene>
<feature type="domain" description="LD-carboxypeptidase C-terminal" evidence="8">
    <location>
        <begin position="182"/>
        <end position="292"/>
    </location>
</feature>
<evidence type="ECO:0000256" key="2">
    <source>
        <dbReference type="ARBA" id="ARBA00022645"/>
    </source>
</evidence>
<sequence length="298" mass="32910">MKTEGRMHITAPCIKTGNQAALIACSNGLLRERRPQLEALAKQLREWGLTPVLSRCLYAQTGTVFSGTPDMRAKELTGYFADPRVSMIFDVSGGDAANGILPYLDYERIKESRALFFGYSDLTTVANAIFTKTGRPSVLYQARNLAEPDGTWQQEAFKRWMTDGDDSLFSFSCRFLRGQRMEGVVIGGNIRCFLKLAGTEYWPDMKGKLLLLEASGGQAPQMACYLAQLQQLGVFEKINGILLGTFLQMEEQETGPGIGELVLEYTKNTCPVAQTSQIGHRSDSHAAIIGKPLFLVSE</sequence>
<dbReference type="PANTHER" id="PTHR30237:SF2">
    <property type="entry name" value="MUREIN TETRAPEPTIDE CARBOXYPEPTIDASE"/>
    <property type="match status" value="1"/>
</dbReference>
<dbReference type="PIRSF" id="PIRSF028757">
    <property type="entry name" value="LD-carboxypeptidase"/>
    <property type="match status" value="1"/>
</dbReference>
<dbReference type="InterPro" id="IPR027478">
    <property type="entry name" value="LdcA_N"/>
</dbReference>
<feature type="domain" description="LD-carboxypeptidase N-terminal" evidence="7">
    <location>
        <begin position="21"/>
        <end position="137"/>
    </location>
</feature>
<keyword evidence="3" id="KW-0645">Protease</keyword>
<organism evidence="9 10">
    <name type="scientific">Candidatus Copromonas faecavium</name>
    <name type="common">nom. illeg.</name>
    <dbReference type="NCBI Taxonomy" id="2840740"/>
    <lineage>
        <taxon>Bacteria</taxon>
        <taxon>Bacillati</taxon>
        <taxon>Bacillota</taxon>
        <taxon>Clostridia</taxon>
        <taxon>Lachnospirales</taxon>
        <taxon>Lachnospiraceae</taxon>
        <taxon>Candidatus Copromonas (nom. illeg.)</taxon>
    </lineage>
</organism>
<evidence type="ECO:0000256" key="3">
    <source>
        <dbReference type="ARBA" id="ARBA00022670"/>
    </source>
</evidence>
<dbReference type="Pfam" id="PF17676">
    <property type="entry name" value="Peptidase_S66C"/>
    <property type="match status" value="1"/>
</dbReference>
<dbReference type="Gene3D" id="3.40.50.10740">
    <property type="entry name" value="Class I glutamine amidotransferase-like"/>
    <property type="match status" value="1"/>
</dbReference>
<dbReference type="Gene3D" id="3.50.30.60">
    <property type="entry name" value="LD-carboxypeptidase A C-terminal domain-like"/>
    <property type="match status" value="1"/>
</dbReference>
<evidence type="ECO:0000313" key="9">
    <source>
        <dbReference type="EMBL" id="HIR04865.1"/>
    </source>
</evidence>